<feature type="non-terminal residue" evidence="1">
    <location>
        <position position="78"/>
    </location>
</feature>
<organism evidence="1">
    <name type="scientific">marine sediment metagenome</name>
    <dbReference type="NCBI Taxonomy" id="412755"/>
    <lineage>
        <taxon>unclassified sequences</taxon>
        <taxon>metagenomes</taxon>
        <taxon>ecological metagenomes</taxon>
    </lineage>
</organism>
<reference evidence="1" key="1">
    <citation type="journal article" date="2014" name="Front. Microbiol.">
        <title>High frequency of phylogenetically diverse reductive dehalogenase-homologous genes in deep subseafloor sedimentary metagenomes.</title>
        <authorList>
            <person name="Kawai M."/>
            <person name="Futagami T."/>
            <person name="Toyoda A."/>
            <person name="Takaki Y."/>
            <person name="Nishi S."/>
            <person name="Hori S."/>
            <person name="Arai W."/>
            <person name="Tsubouchi T."/>
            <person name="Morono Y."/>
            <person name="Uchiyama I."/>
            <person name="Ito T."/>
            <person name="Fujiyama A."/>
            <person name="Inagaki F."/>
            <person name="Takami H."/>
        </authorList>
    </citation>
    <scope>NUCLEOTIDE SEQUENCE</scope>
    <source>
        <strain evidence="1">Expedition CK06-06</strain>
    </source>
</reference>
<proteinExistence type="predicted"/>
<dbReference type="Pfam" id="PF08889">
    <property type="entry name" value="WbqC"/>
    <property type="match status" value="1"/>
</dbReference>
<name>X0TF32_9ZZZZ</name>
<gene>
    <name evidence="1" type="ORF">S01H1_24227</name>
</gene>
<protein>
    <submittedName>
        <fullName evidence="1">Uncharacterized protein</fullName>
    </submittedName>
</protein>
<sequence length="78" mass="9293">CLEFLQPEQFRDTGINLHFQMFEHPTYRQVGEEFVPNMCALDLLFNCGERSLDILTQNNRPGCVDVDTFYTTERYRRI</sequence>
<accession>X0TF32</accession>
<dbReference type="EMBL" id="BARS01014312">
    <property type="protein sequence ID" value="GAF92158.1"/>
    <property type="molecule type" value="Genomic_DNA"/>
</dbReference>
<feature type="non-terminal residue" evidence="1">
    <location>
        <position position="1"/>
    </location>
</feature>
<dbReference type="AlphaFoldDB" id="X0TF32"/>
<dbReference type="InterPro" id="IPR014985">
    <property type="entry name" value="WbqC"/>
</dbReference>
<comment type="caution">
    <text evidence="1">The sequence shown here is derived from an EMBL/GenBank/DDBJ whole genome shotgun (WGS) entry which is preliminary data.</text>
</comment>
<evidence type="ECO:0000313" key="1">
    <source>
        <dbReference type="EMBL" id="GAF92158.1"/>
    </source>
</evidence>